<name>A0A5C6A5Y1_9BACT</name>
<dbReference type="Pfam" id="PF07618">
    <property type="entry name" value="DUF1580"/>
    <property type="match status" value="1"/>
</dbReference>
<evidence type="ECO:0000313" key="1">
    <source>
        <dbReference type="EMBL" id="TWT95364.1"/>
    </source>
</evidence>
<dbReference type="AlphaFoldDB" id="A0A5C6A5Y1"/>
<sequence length="77" mass="8178">MLTVSPGDVLLPVPTAVEKAIGYRPHPTTCTRWTRHGVRGVKLETVVVGGRPRTTEAAVIAFVEAQTANADAPQSDI</sequence>
<dbReference type="EMBL" id="SJPR01000005">
    <property type="protein sequence ID" value="TWT95364.1"/>
    <property type="molecule type" value="Genomic_DNA"/>
</dbReference>
<protein>
    <recommendedName>
        <fullName evidence="3">DUF1580 domain-containing protein</fullName>
    </recommendedName>
</protein>
<keyword evidence="2" id="KW-1185">Reference proteome</keyword>
<comment type="caution">
    <text evidence="1">The sequence shown here is derived from an EMBL/GenBank/DDBJ whole genome shotgun (WGS) entry which is preliminary data.</text>
</comment>
<reference evidence="1 2" key="1">
    <citation type="submission" date="2019-02" db="EMBL/GenBank/DDBJ databases">
        <title>Deep-cultivation of Planctomycetes and their phenomic and genomic characterization uncovers novel biology.</title>
        <authorList>
            <person name="Wiegand S."/>
            <person name="Jogler M."/>
            <person name="Boedeker C."/>
            <person name="Pinto D."/>
            <person name="Vollmers J."/>
            <person name="Rivas-Marin E."/>
            <person name="Kohn T."/>
            <person name="Peeters S.H."/>
            <person name="Heuer A."/>
            <person name="Rast P."/>
            <person name="Oberbeckmann S."/>
            <person name="Bunk B."/>
            <person name="Jeske O."/>
            <person name="Meyerdierks A."/>
            <person name="Storesund J.E."/>
            <person name="Kallscheuer N."/>
            <person name="Luecker S."/>
            <person name="Lage O.M."/>
            <person name="Pohl T."/>
            <person name="Merkel B.J."/>
            <person name="Hornburger P."/>
            <person name="Mueller R.-W."/>
            <person name="Bruemmer F."/>
            <person name="Labrenz M."/>
            <person name="Spormann A.M."/>
            <person name="Op Den Camp H."/>
            <person name="Overmann J."/>
            <person name="Amann R."/>
            <person name="Jetten M.S.M."/>
            <person name="Mascher T."/>
            <person name="Medema M.H."/>
            <person name="Devos D.P."/>
            <person name="Kaster A.-K."/>
            <person name="Ovreas L."/>
            <person name="Rohde M."/>
            <person name="Galperin M.Y."/>
            <person name="Jogler C."/>
        </authorList>
    </citation>
    <scope>NUCLEOTIDE SEQUENCE [LARGE SCALE GENOMIC DNA]</scope>
    <source>
        <strain evidence="1 2">Pla108</strain>
    </source>
</reference>
<dbReference type="OrthoDB" id="290434at2"/>
<dbReference type="Proteomes" id="UP000317421">
    <property type="component" value="Unassembled WGS sequence"/>
</dbReference>
<dbReference type="RefSeq" id="WP_146446204.1">
    <property type="nucleotide sequence ID" value="NZ_SJPR01000005.1"/>
</dbReference>
<gene>
    <name evidence="1" type="ORF">Pla108_35120</name>
</gene>
<accession>A0A5C6A5Y1</accession>
<dbReference type="InterPro" id="IPR011474">
    <property type="entry name" value="DUF1580"/>
</dbReference>
<evidence type="ECO:0000313" key="2">
    <source>
        <dbReference type="Proteomes" id="UP000317421"/>
    </source>
</evidence>
<proteinExistence type="predicted"/>
<evidence type="ECO:0008006" key="3">
    <source>
        <dbReference type="Google" id="ProtNLM"/>
    </source>
</evidence>
<organism evidence="1 2">
    <name type="scientific">Botrimarina colliarenosi</name>
    <dbReference type="NCBI Taxonomy" id="2528001"/>
    <lineage>
        <taxon>Bacteria</taxon>
        <taxon>Pseudomonadati</taxon>
        <taxon>Planctomycetota</taxon>
        <taxon>Planctomycetia</taxon>
        <taxon>Pirellulales</taxon>
        <taxon>Lacipirellulaceae</taxon>
        <taxon>Botrimarina</taxon>
    </lineage>
</organism>